<dbReference type="EMBL" id="LR862144">
    <property type="protein sequence ID" value="CAD1824826.1"/>
    <property type="molecule type" value="Genomic_DNA"/>
</dbReference>
<sequence length="159" mass="17962">MLSRTGPCGERPVPRDRFHRVETGCLMRSLRGPREKLSGTGPSSGRPVPELENGPVRALQEEEEERKGKKEKEKEIFLIFFIFFLVGASWRGKLQSSLSWWISRDRVSHVGRRRRVVLGDDPCLDHLWIVEPGPIGQAQSAVSDSGPVPTGRTEFWSGR</sequence>
<evidence type="ECO:0000256" key="1">
    <source>
        <dbReference type="SAM" id="MobiDB-lite"/>
    </source>
</evidence>
<reference evidence="2" key="1">
    <citation type="submission" date="2020-07" db="EMBL/GenBank/DDBJ databases">
        <authorList>
            <person name="Lin J."/>
        </authorList>
    </citation>
    <scope>NUCLEOTIDE SEQUENCE</scope>
</reference>
<organism evidence="2">
    <name type="scientific">Ananas comosus var. bracteatus</name>
    <name type="common">red pineapple</name>
    <dbReference type="NCBI Taxonomy" id="296719"/>
    <lineage>
        <taxon>Eukaryota</taxon>
        <taxon>Viridiplantae</taxon>
        <taxon>Streptophyta</taxon>
        <taxon>Embryophyta</taxon>
        <taxon>Tracheophyta</taxon>
        <taxon>Spermatophyta</taxon>
        <taxon>Magnoliopsida</taxon>
        <taxon>Liliopsida</taxon>
        <taxon>Poales</taxon>
        <taxon>Bromeliaceae</taxon>
        <taxon>Bromelioideae</taxon>
        <taxon>Ananas</taxon>
    </lineage>
</organism>
<proteinExistence type="predicted"/>
<feature type="region of interest" description="Disordered" evidence="1">
    <location>
        <begin position="138"/>
        <end position="159"/>
    </location>
</feature>
<name>A0A6V7P2G2_ANACO</name>
<feature type="region of interest" description="Disordered" evidence="1">
    <location>
        <begin position="24"/>
        <end position="71"/>
    </location>
</feature>
<dbReference type="AlphaFoldDB" id="A0A6V7P2G2"/>
<accession>A0A6V7P2G2</accession>
<gene>
    <name evidence="2" type="ORF">CB5_LOCUS8037</name>
</gene>
<protein>
    <submittedName>
        <fullName evidence="2">Uncharacterized protein</fullName>
    </submittedName>
</protein>
<evidence type="ECO:0000313" key="2">
    <source>
        <dbReference type="EMBL" id="CAD1824826.1"/>
    </source>
</evidence>